<dbReference type="InterPro" id="IPR058207">
    <property type="entry name" value="PID_CTERM"/>
</dbReference>
<keyword evidence="1" id="KW-0812">Transmembrane</keyword>
<evidence type="ECO:0000256" key="2">
    <source>
        <dbReference type="SAM" id="SignalP"/>
    </source>
</evidence>
<protein>
    <recommendedName>
        <fullName evidence="5">VPDSG-CTERM sorting domain-containing protein</fullName>
    </recommendedName>
</protein>
<keyword evidence="2" id="KW-0732">Signal</keyword>
<keyword evidence="4" id="KW-1185">Reference proteome</keyword>
<proteinExistence type="predicted"/>
<dbReference type="Proteomes" id="UP000618931">
    <property type="component" value="Unassembled WGS sequence"/>
</dbReference>
<reference evidence="3 4" key="1">
    <citation type="submission" date="2020-11" db="EMBL/GenBank/DDBJ databases">
        <authorList>
            <person name="Kim M.K."/>
        </authorList>
    </citation>
    <scope>NUCLEOTIDE SEQUENCE [LARGE SCALE GENOMIC DNA]</scope>
    <source>
        <strain evidence="3 4">BT662</strain>
    </source>
</reference>
<accession>A0ABS0I5P4</accession>
<evidence type="ECO:0000256" key="1">
    <source>
        <dbReference type="SAM" id="Phobius"/>
    </source>
</evidence>
<keyword evidence="1" id="KW-0472">Membrane</keyword>
<feature type="signal peptide" evidence="2">
    <location>
        <begin position="1"/>
        <end position="25"/>
    </location>
</feature>
<feature type="chain" id="PRO_5047249912" description="VPDSG-CTERM sorting domain-containing protein" evidence="2">
    <location>
        <begin position="26"/>
        <end position="71"/>
    </location>
</feature>
<evidence type="ECO:0000313" key="3">
    <source>
        <dbReference type="EMBL" id="MBF9221897.1"/>
    </source>
</evidence>
<organism evidence="3 4">
    <name type="scientific">Hymenobacter ruricola</name>
    <dbReference type="NCBI Taxonomy" id="2791023"/>
    <lineage>
        <taxon>Bacteria</taxon>
        <taxon>Pseudomonadati</taxon>
        <taxon>Bacteroidota</taxon>
        <taxon>Cytophagia</taxon>
        <taxon>Cytophagales</taxon>
        <taxon>Hymenobacteraceae</taxon>
        <taxon>Hymenobacter</taxon>
    </lineage>
</organism>
<dbReference type="NCBIfam" id="NF046080">
    <property type="entry name" value="PID_CTERM"/>
    <property type="match status" value="1"/>
</dbReference>
<feature type="transmembrane region" description="Helical" evidence="1">
    <location>
        <begin position="41"/>
        <end position="61"/>
    </location>
</feature>
<sequence>MKSFFLTRLLPVCVMLVAFAETVLAQGPVTGGPAPGTPAATDVPLDGGASLLLAGGVAYGLKRLRDRRKKA</sequence>
<comment type="caution">
    <text evidence="3">The sequence shown here is derived from an EMBL/GenBank/DDBJ whole genome shotgun (WGS) entry which is preliminary data.</text>
</comment>
<dbReference type="EMBL" id="JADQDM010000005">
    <property type="protein sequence ID" value="MBF9221897.1"/>
    <property type="molecule type" value="Genomic_DNA"/>
</dbReference>
<keyword evidence="1" id="KW-1133">Transmembrane helix</keyword>
<name>A0ABS0I5P4_9BACT</name>
<evidence type="ECO:0008006" key="5">
    <source>
        <dbReference type="Google" id="ProtNLM"/>
    </source>
</evidence>
<evidence type="ECO:0000313" key="4">
    <source>
        <dbReference type="Proteomes" id="UP000618931"/>
    </source>
</evidence>
<gene>
    <name evidence="3" type="ORF">I2H31_12360</name>
</gene>